<dbReference type="Gene3D" id="3.10.129.10">
    <property type="entry name" value="Hotdog Thioesterase"/>
    <property type="match status" value="1"/>
</dbReference>
<dbReference type="Proteomes" id="UP000288972">
    <property type="component" value="Chromosome"/>
</dbReference>
<dbReference type="InterPro" id="IPR029069">
    <property type="entry name" value="HotDog_dom_sf"/>
</dbReference>
<proteinExistence type="predicted"/>
<dbReference type="PANTHER" id="PTHR47260">
    <property type="entry name" value="UPF0644 PROTEIN PB2B4.06"/>
    <property type="match status" value="1"/>
</dbReference>
<name>A0AAE5X006_9BRAD</name>
<dbReference type="EMBL" id="CP030053">
    <property type="protein sequence ID" value="QAU46276.1"/>
    <property type="molecule type" value="Genomic_DNA"/>
</dbReference>
<evidence type="ECO:0000259" key="2">
    <source>
        <dbReference type="Pfam" id="PF03061"/>
    </source>
</evidence>
<organism evidence="3 4">
    <name type="scientific">Bradyrhizobium guangzhouense</name>
    <dbReference type="NCBI Taxonomy" id="1325095"/>
    <lineage>
        <taxon>Bacteria</taxon>
        <taxon>Pseudomonadati</taxon>
        <taxon>Pseudomonadota</taxon>
        <taxon>Alphaproteobacteria</taxon>
        <taxon>Hyphomicrobiales</taxon>
        <taxon>Nitrobacteraceae</taxon>
        <taxon>Bradyrhizobium</taxon>
    </lineage>
</organism>
<evidence type="ECO:0000313" key="3">
    <source>
        <dbReference type="EMBL" id="QAU46276.1"/>
    </source>
</evidence>
<dbReference type="Pfam" id="PF03061">
    <property type="entry name" value="4HBT"/>
    <property type="match status" value="1"/>
</dbReference>
<feature type="domain" description="Thioesterase" evidence="2">
    <location>
        <begin position="91"/>
        <end position="167"/>
    </location>
</feature>
<reference evidence="3 4" key="1">
    <citation type="submission" date="2018-06" db="EMBL/GenBank/DDBJ databases">
        <title>Comparative genomics of rhizobia nodulating Arachis hypogaea in China.</title>
        <authorList>
            <person name="Li Y."/>
        </authorList>
    </citation>
    <scope>NUCLEOTIDE SEQUENCE [LARGE SCALE GENOMIC DNA]</scope>
    <source>
        <strain evidence="3 4">CCBAU 51670</strain>
    </source>
</reference>
<dbReference type="CDD" id="cd03443">
    <property type="entry name" value="PaaI_thioesterase"/>
    <property type="match status" value="1"/>
</dbReference>
<dbReference type="GO" id="GO:0016289">
    <property type="term" value="F:acyl-CoA hydrolase activity"/>
    <property type="evidence" value="ECO:0007669"/>
    <property type="project" value="UniProtKB-ARBA"/>
</dbReference>
<dbReference type="InterPro" id="IPR003736">
    <property type="entry name" value="PAAI_dom"/>
</dbReference>
<accession>A0AAE5X006</accession>
<dbReference type="KEGG" id="bgz:XH91_13510"/>
<dbReference type="NCBIfam" id="TIGR00369">
    <property type="entry name" value="unchar_dom_1"/>
    <property type="match status" value="1"/>
</dbReference>
<keyword evidence="1" id="KW-0378">Hydrolase</keyword>
<dbReference type="InterPro" id="IPR052061">
    <property type="entry name" value="PTE-AB_protein"/>
</dbReference>
<evidence type="ECO:0000256" key="1">
    <source>
        <dbReference type="ARBA" id="ARBA00022801"/>
    </source>
</evidence>
<evidence type="ECO:0000313" key="4">
    <source>
        <dbReference type="Proteomes" id="UP000288972"/>
    </source>
</evidence>
<sequence>MILGRATLDRRGHALYSRIVADGVSAARPCAGSTAWYPRLQGKNPGVSDVSDAIANLPPGAQLLGREWLGFDEAGHALIRFDAQSAFTNRHGTIQGGFLAAMLDSATGVCALAKLSSDLTVVTRSLDTRFLKPAAVGAITARARVTEHTERDMVVQAELMDAEGITVADATARLRILAKR</sequence>
<dbReference type="InterPro" id="IPR006683">
    <property type="entry name" value="Thioestr_dom"/>
</dbReference>
<gene>
    <name evidence="3" type="ORF">XH91_13510</name>
</gene>
<dbReference type="SUPFAM" id="SSF54637">
    <property type="entry name" value="Thioesterase/thiol ester dehydrase-isomerase"/>
    <property type="match status" value="1"/>
</dbReference>
<dbReference type="PANTHER" id="PTHR47260:SF3">
    <property type="entry name" value="THIOESTERASE FAMILY PROTEIN (AFU_ORTHOLOGUE AFUA_7G03960)"/>
    <property type="match status" value="1"/>
</dbReference>
<dbReference type="AlphaFoldDB" id="A0AAE5X006"/>
<protein>
    <submittedName>
        <fullName evidence="3">PaaI family thioesterase</fullName>
    </submittedName>
</protein>